<sequence length="90" mass="10330">MTSARRLSQVSQQLPFLSFYQPILRNAQNVITRKHVKEGGIGSIMRDPDLDSAAREEAPKTYKMVYSRNKWRTVDKVPSDISFQIPSESM</sequence>
<evidence type="ECO:0000313" key="2">
    <source>
        <dbReference type="Proteomes" id="UP001303046"/>
    </source>
</evidence>
<dbReference type="Proteomes" id="UP001303046">
    <property type="component" value="Unassembled WGS sequence"/>
</dbReference>
<comment type="caution">
    <text evidence="1">The sequence shown here is derived from an EMBL/GenBank/DDBJ whole genome shotgun (WGS) entry which is preliminary data.</text>
</comment>
<keyword evidence="2" id="KW-1185">Reference proteome</keyword>
<organism evidence="1 2">
    <name type="scientific">Necator americanus</name>
    <name type="common">Human hookworm</name>
    <dbReference type="NCBI Taxonomy" id="51031"/>
    <lineage>
        <taxon>Eukaryota</taxon>
        <taxon>Metazoa</taxon>
        <taxon>Ecdysozoa</taxon>
        <taxon>Nematoda</taxon>
        <taxon>Chromadorea</taxon>
        <taxon>Rhabditida</taxon>
        <taxon>Rhabditina</taxon>
        <taxon>Rhabditomorpha</taxon>
        <taxon>Strongyloidea</taxon>
        <taxon>Ancylostomatidae</taxon>
        <taxon>Bunostominae</taxon>
        <taxon>Necator</taxon>
    </lineage>
</organism>
<gene>
    <name evidence="1" type="primary">Necator_chrIV.g14919</name>
    <name evidence="1" type="ORF">RB195_001624</name>
</gene>
<evidence type="ECO:0000313" key="1">
    <source>
        <dbReference type="EMBL" id="KAK6749133.1"/>
    </source>
</evidence>
<dbReference type="EMBL" id="JAVFWL010000004">
    <property type="protein sequence ID" value="KAK6749133.1"/>
    <property type="molecule type" value="Genomic_DNA"/>
</dbReference>
<accession>A0ABR1DG31</accession>
<protein>
    <submittedName>
        <fullName evidence="1">Uncharacterized protein</fullName>
    </submittedName>
</protein>
<reference evidence="1 2" key="1">
    <citation type="submission" date="2023-08" db="EMBL/GenBank/DDBJ databases">
        <title>A Necator americanus chromosomal reference genome.</title>
        <authorList>
            <person name="Ilik V."/>
            <person name="Petrzelkova K.J."/>
            <person name="Pardy F."/>
            <person name="Fuh T."/>
            <person name="Niatou-Singa F.S."/>
            <person name="Gouil Q."/>
            <person name="Baker L."/>
            <person name="Ritchie M.E."/>
            <person name="Jex A.R."/>
            <person name="Gazzola D."/>
            <person name="Li H."/>
            <person name="Toshio Fujiwara R."/>
            <person name="Zhan B."/>
            <person name="Aroian R.V."/>
            <person name="Pafco B."/>
            <person name="Schwarz E.M."/>
        </authorList>
    </citation>
    <scope>NUCLEOTIDE SEQUENCE [LARGE SCALE GENOMIC DNA]</scope>
    <source>
        <strain evidence="1 2">Aroian</strain>
        <tissue evidence="1">Whole animal</tissue>
    </source>
</reference>
<proteinExistence type="predicted"/>
<name>A0ABR1DG31_NECAM</name>